<dbReference type="PROSITE" id="PS50294">
    <property type="entry name" value="WD_REPEATS_REGION"/>
    <property type="match status" value="5"/>
</dbReference>
<dbReference type="InterPro" id="IPR001680">
    <property type="entry name" value="WD40_rpt"/>
</dbReference>
<dbReference type="RefSeq" id="XP_018131408.2">
    <property type="nucleotide sequence ID" value="XM_018274066.2"/>
</dbReference>
<keyword evidence="7" id="KW-1185">Reference proteome</keyword>
<proteinExistence type="predicted"/>
<keyword evidence="3" id="KW-0539">Nucleus</keyword>
<name>A0A1B8GPA2_9PEZI</name>
<evidence type="ECO:0000313" key="7">
    <source>
        <dbReference type="Proteomes" id="UP000091956"/>
    </source>
</evidence>
<dbReference type="InterPro" id="IPR001138">
    <property type="entry name" value="Zn2Cys6_DnaBD"/>
</dbReference>
<dbReference type="GO" id="GO:0000981">
    <property type="term" value="F:DNA-binding transcription factor activity, RNA polymerase II-specific"/>
    <property type="evidence" value="ECO:0007669"/>
    <property type="project" value="InterPro"/>
</dbReference>
<evidence type="ECO:0000259" key="5">
    <source>
        <dbReference type="PROSITE" id="PS50048"/>
    </source>
</evidence>
<dbReference type="CDD" id="cd00067">
    <property type="entry name" value="GAL4"/>
    <property type="match status" value="1"/>
</dbReference>
<gene>
    <name evidence="6" type="ORF">VE01_04595</name>
</gene>
<feature type="repeat" description="WD" evidence="4">
    <location>
        <begin position="528"/>
        <end position="569"/>
    </location>
</feature>
<dbReference type="AlphaFoldDB" id="A0A1B8GPA2"/>
<dbReference type="CDD" id="cd00200">
    <property type="entry name" value="WD40"/>
    <property type="match status" value="1"/>
</dbReference>
<feature type="repeat" description="WD" evidence="4">
    <location>
        <begin position="486"/>
        <end position="527"/>
    </location>
</feature>
<dbReference type="InterPro" id="IPR036864">
    <property type="entry name" value="Zn2-C6_fun-type_DNA-bd_sf"/>
</dbReference>
<reference evidence="6 7" key="1">
    <citation type="submission" date="2016-03" db="EMBL/GenBank/DDBJ databases">
        <title>Comparative genomics of Pseudogymnoascus destructans, the fungus causing white-nose syndrome of bats.</title>
        <authorList>
            <person name="Palmer J.M."/>
            <person name="Drees K.P."/>
            <person name="Foster J.T."/>
            <person name="Lindner D.L."/>
        </authorList>
    </citation>
    <scope>NUCLEOTIDE SEQUENCE [LARGE SCALE GENOMIC DNA]</scope>
    <source>
        <strain evidence="6 7">UAMH 10579</strain>
    </source>
</reference>
<feature type="domain" description="Zn(2)-C6 fungal-type" evidence="5">
    <location>
        <begin position="62"/>
        <end position="97"/>
    </location>
</feature>
<dbReference type="PRINTS" id="PR00320">
    <property type="entry name" value="GPROTEINBRPT"/>
</dbReference>
<dbReference type="InterPro" id="IPR011047">
    <property type="entry name" value="Quinoprotein_ADH-like_sf"/>
</dbReference>
<dbReference type="PANTHER" id="PTHR19848:SF8">
    <property type="entry name" value="F-BOX AND WD REPEAT DOMAIN CONTAINING 7"/>
    <property type="match status" value="1"/>
</dbReference>
<reference evidence="7" key="2">
    <citation type="journal article" date="2018" name="Nat. Commun.">
        <title>Extreme sensitivity to ultraviolet light in the fungal pathogen causing white-nose syndrome of bats.</title>
        <authorList>
            <person name="Palmer J.M."/>
            <person name="Drees K.P."/>
            <person name="Foster J.T."/>
            <person name="Lindner D.L."/>
        </authorList>
    </citation>
    <scope>NUCLEOTIDE SEQUENCE [LARGE SCALE GENOMIC DNA]</scope>
    <source>
        <strain evidence="7">UAMH 10579</strain>
    </source>
</reference>
<dbReference type="PANTHER" id="PTHR19848">
    <property type="entry name" value="WD40 REPEAT PROTEIN"/>
    <property type="match status" value="1"/>
</dbReference>
<dbReference type="EMBL" id="KV460221">
    <property type="protein sequence ID" value="OBT97675.2"/>
    <property type="molecule type" value="Genomic_DNA"/>
</dbReference>
<evidence type="ECO:0000256" key="2">
    <source>
        <dbReference type="ARBA" id="ARBA00022737"/>
    </source>
</evidence>
<organism evidence="6 7">
    <name type="scientific">Pseudogymnoascus verrucosus</name>
    <dbReference type="NCBI Taxonomy" id="342668"/>
    <lineage>
        <taxon>Eukaryota</taxon>
        <taxon>Fungi</taxon>
        <taxon>Dikarya</taxon>
        <taxon>Ascomycota</taxon>
        <taxon>Pezizomycotina</taxon>
        <taxon>Leotiomycetes</taxon>
        <taxon>Thelebolales</taxon>
        <taxon>Thelebolaceae</taxon>
        <taxon>Pseudogymnoascus</taxon>
    </lineage>
</organism>
<evidence type="ECO:0000256" key="4">
    <source>
        <dbReference type="PROSITE-ProRule" id="PRU00221"/>
    </source>
</evidence>
<dbReference type="GO" id="GO:0008270">
    <property type="term" value="F:zinc ion binding"/>
    <property type="evidence" value="ECO:0007669"/>
    <property type="project" value="InterPro"/>
</dbReference>
<dbReference type="GeneID" id="28837981"/>
<evidence type="ECO:0000256" key="3">
    <source>
        <dbReference type="ARBA" id="ARBA00023242"/>
    </source>
</evidence>
<dbReference type="Gene3D" id="2.130.10.10">
    <property type="entry name" value="YVTN repeat-like/Quinoprotein amine dehydrogenase"/>
    <property type="match status" value="3"/>
</dbReference>
<dbReference type="STRING" id="342668.A0A1B8GPA2"/>
<dbReference type="Pfam" id="PF00400">
    <property type="entry name" value="WD40"/>
    <property type="match status" value="6"/>
</dbReference>
<feature type="repeat" description="WD" evidence="4">
    <location>
        <begin position="444"/>
        <end position="485"/>
    </location>
</feature>
<feature type="repeat" description="WD" evidence="4">
    <location>
        <begin position="313"/>
        <end position="354"/>
    </location>
</feature>
<feature type="repeat" description="WD" evidence="4">
    <location>
        <begin position="410"/>
        <end position="435"/>
    </location>
</feature>
<sequence length="608" mass="66904">MNSNIVNHQQPYEANWAKLIEIDRHNFGSLAPITQSDYPDSTTRPAIELGPPRQKRRLEYVKCDFCRRSKKKCEPSERQWPGEKCQRCDAKGFTCSAPVKKNRAGSDALAVDNISLLASNAQNLLHEERAYCALAEKCIQQISSGLQRNICKLSLENTKIGAIHRSHINHMVPEELRYACRYWVPHLCRGKYKFLGDVDLQNQVYNFLTGHFLCWLEALSLLGHLQDGINSLESLVSLVDNAICSAKLRGFVLDAKRFILDYRADIEQFPLSIYPSALQCVQSGSMKEIHIPELPVSGDLHRGKIWGSRMTTLRGHTSRVFDIAFSPDGKLLATASLDGTVRLCDVATQKTLQVLEHNRGVGAMAFSPDGNLLACAVRVGDARDRTVKLWNPATGKELQMQSPMESGDFVNCIAFSPDGKLLASASDEKKIRIWDPTTGCLLLILIHKRGAQSVAFSPDGRLLASACGGGVIKLWDPHTGYEIRSFVAHSVCIFAIAFSPDGQLLASTSLDTTVKIWDLATGINRQTFAEHTRSVVSIAFSPDGKLLLSASLDKTIQIWESTTGNVHDTLVRPGEIDSGIALSPDGSLLACAFSGTGAVDMLELHGFK</sequence>
<dbReference type="Proteomes" id="UP000091956">
    <property type="component" value="Unassembled WGS sequence"/>
</dbReference>
<dbReference type="SUPFAM" id="SSF50998">
    <property type="entry name" value="Quinoprotein alcohol dehydrogenase-like"/>
    <property type="match status" value="1"/>
</dbReference>
<dbReference type="SUPFAM" id="SSF57701">
    <property type="entry name" value="Zn2/Cys6 DNA-binding domain"/>
    <property type="match status" value="1"/>
</dbReference>
<dbReference type="Gene3D" id="4.10.240.10">
    <property type="entry name" value="Zn(2)-C6 fungal-type DNA-binding domain"/>
    <property type="match status" value="1"/>
</dbReference>
<dbReference type="PROSITE" id="PS50082">
    <property type="entry name" value="WD_REPEATS_2"/>
    <property type="match status" value="5"/>
</dbReference>
<evidence type="ECO:0000256" key="1">
    <source>
        <dbReference type="ARBA" id="ARBA00022574"/>
    </source>
</evidence>
<dbReference type="SMART" id="SM00320">
    <property type="entry name" value="WD40"/>
    <property type="match status" value="6"/>
</dbReference>
<dbReference type="InterPro" id="IPR015943">
    <property type="entry name" value="WD40/YVTN_repeat-like_dom_sf"/>
</dbReference>
<dbReference type="PROSITE" id="PS00678">
    <property type="entry name" value="WD_REPEATS_1"/>
    <property type="match status" value="1"/>
</dbReference>
<dbReference type="PROSITE" id="PS50048">
    <property type="entry name" value="ZN2_CY6_FUNGAL_2"/>
    <property type="match status" value="1"/>
</dbReference>
<evidence type="ECO:0000313" key="6">
    <source>
        <dbReference type="EMBL" id="OBT97675.2"/>
    </source>
</evidence>
<accession>A0A1B8GPA2</accession>
<protein>
    <recommendedName>
        <fullName evidence="5">Zn(2)-C6 fungal-type domain-containing protein</fullName>
    </recommendedName>
</protein>
<keyword evidence="2" id="KW-0677">Repeat</keyword>
<keyword evidence="1 4" id="KW-0853">WD repeat</keyword>
<dbReference type="InterPro" id="IPR020472">
    <property type="entry name" value="WD40_PAC1"/>
</dbReference>
<dbReference type="InterPro" id="IPR019775">
    <property type="entry name" value="WD40_repeat_CS"/>
</dbReference>